<dbReference type="RefSeq" id="WP_090629352.1">
    <property type="nucleotide sequence ID" value="NZ_FOCP01000006.1"/>
</dbReference>
<dbReference type="Pfam" id="PF00353">
    <property type="entry name" value="HemolysinCabind"/>
    <property type="match status" value="2"/>
</dbReference>
<dbReference type="Pfam" id="PF13620">
    <property type="entry name" value="CarboxypepD_reg"/>
    <property type="match status" value="1"/>
</dbReference>
<dbReference type="SUPFAM" id="SSF51120">
    <property type="entry name" value="beta-Roll"/>
    <property type="match status" value="1"/>
</dbReference>
<feature type="domain" description="SCP" evidence="2">
    <location>
        <begin position="12"/>
        <end position="143"/>
    </location>
</feature>
<evidence type="ECO:0000313" key="3">
    <source>
        <dbReference type="EMBL" id="SEN02659.1"/>
    </source>
</evidence>
<dbReference type="InterPro" id="IPR035940">
    <property type="entry name" value="CAP_sf"/>
</dbReference>
<dbReference type="Gene3D" id="3.40.33.10">
    <property type="entry name" value="CAP"/>
    <property type="match status" value="1"/>
</dbReference>
<dbReference type="PRINTS" id="PR00313">
    <property type="entry name" value="CABNDNGRPT"/>
</dbReference>
<dbReference type="EMBL" id="FOCP01000006">
    <property type="protein sequence ID" value="SEN02659.1"/>
    <property type="molecule type" value="Genomic_DNA"/>
</dbReference>
<dbReference type="PANTHER" id="PTHR31157">
    <property type="entry name" value="SCP DOMAIN-CONTAINING PROTEIN"/>
    <property type="match status" value="1"/>
</dbReference>
<feature type="region of interest" description="Disordered" evidence="1">
    <location>
        <begin position="237"/>
        <end position="291"/>
    </location>
</feature>
<dbReference type="SUPFAM" id="SSF55797">
    <property type="entry name" value="PR-1-like"/>
    <property type="match status" value="1"/>
</dbReference>
<gene>
    <name evidence="3" type="ORF">SAMN05216325_10666</name>
</gene>
<dbReference type="Pfam" id="PF00188">
    <property type="entry name" value="CAP"/>
    <property type="match status" value="1"/>
</dbReference>
<dbReference type="CDD" id="cd05379">
    <property type="entry name" value="CAP_bacterial"/>
    <property type="match status" value="1"/>
</dbReference>
<dbReference type="Proteomes" id="UP000199459">
    <property type="component" value="Unassembled WGS sequence"/>
</dbReference>
<dbReference type="PANTHER" id="PTHR31157:SF1">
    <property type="entry name" value="SCP DOMAIN-CONTAINING PROTEIN"/>
    <property type="match status" value="1"/>
</dbReference>
<dbReference type="InterPro" id="IPR014044">
    <property type="entry name" value="CAP_dom"/>
</dbReference>
<sequence length="436" mass="46278">MSQANAYEQYILETINAERAKTGAQPLAFNGSLNSAAENHSAWMDATDTLSHTGAGGSSPYDRMVDAGYVFSSSYWAYGENIAGLSLRSPAGYTDEIDLVHSFFMGSSAHRSNILNDIFREIGIGFTVGHYSNYDSIFVTQDFAATTTNPFLTGVAFDDHDGDKRYDINEGLGSFTVSAQNNATGAIFTTQTGLAGGYSLELASGNYTVSFSGSGYSTQTQQISIGSKNVKIDLIDPDTEANAPDPEPVPVPPQEPEPSPDPEPSPEPEPSQNIITGSASSDHLYGTPENDIMLGLDGHDRLFGNAGSDQLNGGDGHDTLSGGPGADILTGDSGRNTFIFDAPFVNGDIDIITDFFPKKDTIYLDDAIFAGLNTGRVKSSAFHTGTAAHDATDRIIYNAQTGDLYYDADGSGGASAQQFAELTAGLDLTYADFYIF</sequence>
<dbReference type="InterPro" id="IPR008969">
    <property type="entry name" value="CarboxyPept-like_regulatory"/>
</dbReference>
<feature type="compositionally biased region" description="Pro residues" evidence="1">
    <location>
        <begin position="245"/>
        <end position="257"/>
    </location>
</feature>
<dbReference type="Gene3D" id="2.150.10.10">
    <property type="entry name" value="Serralysin-like metalloprotease, C-terminal"/>
    <property type="match status" value="1"/>
</dbReference>
<dbReference type="GO" id="GO:0005509">
    <property type="term" value="F:calcium ion binding"/>
    <property type="evidence" value="ECO:0007669"/>
    <property type="project" value="InterPro"/>
</dbReference>
<protein>
    <submittedName>
        <fullName evidence="3">Hemolysin-type calcium-binding repeat-containing protein</fullName>
    </submittedName>
</protein>
<evidence type="ECO:0000313" key="4">
    <source>
        <dbReference type="Proteomes" id="UP000199459"/>
    </source>
</evidence>
<evidence type="ECO:0000259" key="2">
    <source>
        <dbReference type="Pfam" id="PF00188"/>
    </source>
</evidence>
<evidence type="ECO:0000256" key="1">
    <source>
        <dbReference type="SAM" id="MobiDB-lite"/>
    </source>
</evidence>
<dbReference type="SUPFAM" id="SSF49464">
    <property type="entry name" value="Carboxypeptidase regulatory domain-like"/>
    <property type="match status" value="1"/>
</dbReference>
<proteinExistence type="predicted"/>
<dbReference type="STRING" id="917.SAMN05216326_10636"/>
<dbReference type="PROSITE" id="PS00330">
    <property type="entry name" value="HEMOLYSIN_CALCIUM"/>
    <property type="match status" value="2"/>
</dbReference>
<reference evidence="3 4" key="1">
    <citation type="submission" date="2016-10" db="EMBL/GenBank/DDBJ databases">
        <authorList>
            <person name="de Groot N.N."/>
        </authorList>
    </citation>
    <scope>NUCLEOTIDE SEQUENCE [LARGE SCALE GENOMIC DNA]</scope>
    <source>
        <strain evidence="3 4">Nm22</strain>
    </source>
</reference>
<dbReference type="AlphaFoldDB" id="A0A1H8D5Z9"/>
<dbReference type="InterPro" id="IPR001343">
    <property type="entry name" value="Hemolysn_Ca-bd"/>
</dbReference>
<dbReference type="InterPro" id="IPR011049">
    <property type="entry name" value="Serralysin-like_metalloprot_C"/>
</dbReference>
<name>A0A1H8D5Z9_9PROT</name>
<organism evidence="3 4">
    <name type="scientific">Nitrosomonas marina</name>
    <dbReference type="NCBI Taxonomy" id="917"/>
    <lineage>
        <taxon>Bacteria</taxon>
        <taxon>Pseudomonadati</taxon>
        <taxon>Pseudomonadota</taxon>
        <taxon>Betaproteobacteria</taxon>
        <taxon>Nitrosomonadales</taxon>
        <taxon>Nitrosomonadaceae</taxon>
        <taxon>Nitrosomonas</taxon>
    </lineage>
</organism>
<dbReference type="InterPro" id="IPR018511">
    <property type="entry name" value="Hemolysin-typ_Ca-bd_CS"/>
</dbReference>
<dbReference type="OrthoDB" id="8541759at2"/>
<accession>A0A1H8D5Z9</accession>